<keyword evidence="4" id="KW-1185">Reference proteome</keyword>
<keyword evidence="2" id="KW-0732">Signal</keyword>
<dbReference type="Pfam" id="PF04333">
    <property type="entry name" value="MlaA"/>
    <property type="match status" value="1"/>
</dbReference>
<name>A0A2G5K1K3_9RHOB</name>
<dbReference type="OrthoDB" id="9785326at2"/>
<evidence type="ECO:0000313" key="4">
    <source>
        <dbReference type="Proteomes" id="UP000231516"/>
    </source>
</evidence>
<dbReference type="PANTHER" id="PTHR30035">
    <property type="entry name" value="LIPOPROTEIN VACJ-RELATED"/>
    <property type="match status" value="1"/>
</dbReference>
<dbReference type="AlphaFoldDB" id="A0A2G5K1K3"/>
<dbReference type="RefSeq" id="WP_099594672.1">
    <property type="nucleotide sequence ID" value="NZ_MDGM01000015.1"/>
</dbReference>
<reference evidence="3 4" key="1">
    <citation type="submission" date="2016-08" db="EMBL/GenBank/DDBJ databases">
        <title>Draft genome of Amylibacter sp. strain 4G11.</title>
        <authorList>
            <person name="Wong S.-K."/>
            <person name="Hamasaki K."/>
            <person name="Yoshizawa S."/>
        </authorList>
    </citation>
    <scope>NUCLEOTIDE SEQUENCE [LARGE SCALE GENOMIC DNA]</scope>
    <source>
        <strain evidence="3 4">4G11</strain>
    </source>
</reference>
<evidence type="ECO:0008006" key="5">
    <source>
        <dbReference type="Google" id="ProtNLM"/>
    </source>
</evidence>
<comment type="caution">
    <text evidence="3">The sequence shown here is derived from an EMBL/GenBank/DDBJ whole genome shotgun (WGS) entry which is preliminary data.</text>
</comment>
<evidence type="ECO:0000256" key="1">
    <source>
        <dbReference type="ARBA" id="ARBA00010634"/>
    </source>
</evidence>
<dbReference type="InterPro" id="IPR007428">
    <property type="entry name" value="MlaA"/>
</dbReference>
<dbReference type="EMBL" id="MDGM01000015">
    <property type="protein sequence ID" value="PIB22893.1"/>
    <property type="molecule type" value="Genomic_DNA"/>
</dbReference>
<organism evidence="3 4">
    <name type="scientific">Paramylibacter kogurei</name>
    <dbReference type="NCBI Taxonomy" id="1889778"/>
    <lineage>
        <taxon>Bacteria</taxon>
        <taxon>Pseudomonadati</taxon>
        <taxon>Pseudomonadota</taxon>
        <taxon>Alphaproteobacteria</taxon>
        <taxon>Rhodobacterales</taxon>
        <taxon>Paracoccaceae</taxon>
        <taxon>Paramylibacter</taxon>
    </lineage>
</organism>
<accession>A0A2G5K1K3</accession>
<sequence length="251" mass="27502">MLKIKNLSNSFSAKLPIAAMVIAVSACSDNPTGSTIVDPYEDDNRKAHAFNKAVDKALFRPAGESYGNLMTEQDDKIINNVVENLSTPKKAVNNLLQANMEGFVENTLRFTINSTLGLFGYFDVAANDFGLEPKETDFGQTLHKWGFGEGRYQELPLLGPSTGRDTVGFVVDIFLDPVGAVTSPSVSLGISTVKGVEFVGDRYTYADLIDGVLYESEDSYAASRIYYLQNRRFFLNGGISEADLEDPYATE</sequence>
<proteinExistence type="inferred from homology"/>
<gene>
    <name evidence="3" type="ORF">BFP76_10225</name>
</gene>
<evidence type="ECO:0000256" key="2">
    <source>
        <dbReference type="ARBA" id="ARBA00022729"/>
    </source>
</evidence>
<dbReference type="Proteomes" id="UP000231516">
    <property type="component" value="Unassembled WGS sequence"/>
</dbReference>
<dbReference type="PRINTS" id="PR01805">
    <property type="entry name" value="VACJLIPOPROT"/>
</dbReference>
<dbReference type="GO" id="GO:0016020">
    <property type="term" value="C:membrane"/>
    <property type="evidence" value="ECO:0007669"/>
    <property type="project" value="InterPro"/>
</dbReference>
<dbReference type="PANTHER" id="PTHR30035:SF3">
    <property type="entry name" value="INTERMEMBRANE PHOSPHOLIPID TRANSPORT SYSTEM LIPOPROTEIN MLAA"/>
    <property type="match status" value="1"/>
</dbReference>
<comment type="similarity">
    <text evidence="1">Belongs to the MlaA family.</text>
</comment>
<protein>
    <recommendedName>
        <fullName evidence="5">VacJ lipoprotein</fullName>
    </recommendedName>
</protein>
<dbReference type="PROSITE" id="PS51257">
    <property type="entry name" value="PROKAR_LIPOPROTEIN"/>
    <property type="match status" value="1"/>
</dbReference>
<evidence type="ECO:0000313" key="3">
    <source>
        <dbReference type="EMBL" id="PIB22893.1"/>
    </source>
</evidence>
<dbReference type="GO" id="GO:0120010">
    <property type="term" value="P:intermembrane phospholipid transfer"/>
    <property type="evidence" value="ECO:0007669"/>
    <property type="project" value="TreeGrafter"/>
</dbReference>